<evidence type="ECO:0000256" key="10">
    <source>
        <dbReference type="ARBA" id="ARBA00025661"/>
    </source>
</evidence>
<dbReference type="SMART" id="SM01281">
    <property type="entry name" value="Med12"/>
    <property type="match status" value="1"/>
</dbReference>
<keyword evidence="6" id="KW-0805">Transcription regulation</keyword>
<dbReference type="GO" id="GO:0006357">
    <property type="term" value="P:regulation of transcription by RNA polymerase II"/>
    <property type="evidence" value="ECO:0007669"/>
    <property type="project" value="InterPro"/>
</dbReference>
<evidence type="ECO:0000256" key="11">
    <source>
        <dbReference type="ARBA" id="ARBA00032010"/>
    </source>
</evidence>
<evidence type="ECO:0000313" key="16">
    <source>
        <dbReference type="Proteomes" id="UP000243723"/>
    </source>
</evidence>
<keyword evidence="7" id="KW-0010">Activator</keyword>
<dbReference type="Pfam" id="PF09497">
    <property type="entry name" value="Med12"/>
    <property type="match status" value="1"/>
</dbReference>
<sequence>MKAQYSHLDHLHLPQPHNGMEHHSDGSSHASLPFTRAANTHQGANTVLSAAWSQDEVNKDVNGKSWKTTDSGGDVEMGYGDSESEGDVDEVMDADPPKEGAEDEEESPFVAAPLPLPDFKQENPTWSQSSRRQYSERDRRAQGVNPPRLSVSLQNDKTADYKPWMGDSSEDILNETIIRNGYSDKPANAGQSESNMARPIIWSNLKNKHGLLALSTLFIQTMDKRQALGKCTTRSNFKPPPRVTLPELKREAWLRDLASNDVPLRRLSRTIPHGVRNKTLLDQCLSKKIPLARAIWLVKCVGANEIRGFRRKGINGTINLSGELKWIREWTVCVEQFLDSTIRECGQKDWSTQIRYVIRLATALVEEDLLDREHFLSFIVTSFASSTPDMLPLWTLLVQICWRHLVAAQGRGRQLGEAVLQQLEVLQKRSSSAALKPLMPSLDRLLARLVVSHTGCLVGLKRWNMLAANVKAAQSRQSHQNLHQHFEIVKLRNNRLTVSSDLTRARLKTPRLLLFDYLDRTRFDTSFESIFNTVRTICPDTDVLVEGLVDWASTTYRTGMCRVYLVIRMLRQLANTGSNLEQAVLSSLASSSRTNNNQDLYNKIIIELVQSGHFNFGKYLQWLISSGSLSSAASSHASLLFSIPPSQLTAQNSSLHRAIVGRLGPTAETGNEFESFKDEFESRLEEESQTWNDFATMVEEAAKFPSSTRLSLSQWITQRFTATGASTSKKRPLAASTEIFLAVRAIIENAADFSSLYQVLRHLIPSSTAQDATNYAATVQRHADIFNAMGVLQELVVLLYRVHARLRQSNQLHKSFICSLLELIRTQHRMSSQVPTLEQDLTVCEQQHAAAVCSPASDSMITAQPGDIGSDHDIDRILASGNMMDEHLLARLFSAIVERTVKWTVAGASSLANPCRWFASLRMFDMTTFDRHMNNLLGKLVANAGTDQVRAILIALVSSGCLNPANALNAFVKRLELLETNSAPQIARFSAGTLQTFLPLTDLDHQRSQPDIYRFQIAQAIVCKQHFKTILRFVWHSLGIMNEANNCIFSDAGIAWLSKCCISDSEAVAKSLHVHERIPAPKGPRVSKILWMMSKGISSGNDRLAAEAEDMSGLARMIQGSDELRLPFIRLVLGHMGGATASPEQRTELRQAFEAAIDEHSAVWPQLMGGAGSEVARSLHQYSCNSILQAVSELLIDQDAESAKAAVVENLKVAAITANDNDDSTLPLLDRIVDFLQQASERLDEAQDRKQDADRALNSITSLVQLIILSTSSLATEKATSPTIQHLLGVLCTLAARGNLQMYDQVTELLHDCCALLARDLSTDQLSSIYRRLEDSARQDQWVRFMLGIEDSGSKWLSLASRVAMQPLATNSPTPAQSSFQSLARSGQQSMPSPRPPGSVADQSNTSTPLPSPGGQLTATPARATGPITDIKYAPYMLRKWEVMQDATPNMGKNDTSLSLQLFAARKVL</sequence>
<dbReference type="InterPro" id="IPR057344">
    <property type="entry name" value="ARM_SRB8"/>
</dbReference>
<evidence type="ECO:0000256" key="6">
    <source>
        <dbReference type="ARBA" id="ARBA00023015"/>
    </source>
</evidence>
<evidence type="ECO:0000256" key="3">
    <source>
        <dbReference type="ARBA" id="ARBA00011629"/>
    </source>
</evidence>
<evidence type="ECO:0000313" key="15">
    <source>
        <dbReference type="EMBL" id="PSK34801.1"/>
    </source>
</evidence>
<dbReference type="STRING" id="40998.A0A2P7YFR9"/>
<dbReference type="GO" id="GO:0003712">
    <property type="term" value="F:transcription coregulator activity"/>
    <property type="evidence" value="ECO:0007669"/>
    <property type="project" value="InterPro"/>
</dbReference>
<dbReference type="Pfam" id="PF25326">
    <property type="entry name" value="ARM_SRB8"/>
    <property type="match status" value="1"/>
</dbReference>
<keyword evidence="12" id="KW-0175">Coiled coil</keyword>
<evidence type="ECO:0000256" key="5">
    <source>
        <dbReference type="ARBA" id="ARBA00022491"/>
    </source>
</evidence>
<evidence type="ECO:0000256" key="2">
    <source>
        <dbReference type="ARBA" id="ARBA00010289"/>
    </source>
</evidence>
<dbReference type="PANTHER" id="PTHR46567">
    <property type="entry name" value="MEDIATOR OF RNA POLYMERASE II TRANSCRIPTION SUBUNIT 12"/>
    <property type="match status" value="1"/>
</dbReference>
<dbReference type="OrthoDB" id="20828at2759"/>
<evidence type="ECO:0000256" key="4">
    <source>
        <dbReference type="ARBA" id="ARBA00019622"/>
    </source>
</evidence>
<accession>A0A2P7YFR9</accession>
<feature type="compositionally biased region" description="Polar residues" evidence="13">
    <location>
        <begin position="1401"/>
        <end position="1419"/>
    </location>
</feature>
<keyword evidence="5" id="KW-0678">Repressor</keyword>
<evidence type="ECO:0000259" key="14">
    <source>
        <dbReference type="SMART" id="SM01281"/>
    </source>
</evidence>
<protein>
    <recommendedName>
        <fullName evidence="4">Mediator of RNA polymerase II transcription subunit 12</fullName>
    </recommendedName>
    <alternativeName>
        <fullName evidence="11">Mediator complex subunit 12</fullName>
    </alternativeName>
</protein>
<keyword evidence="16" id="KW-1185">Reference proteome</keyword>
<gene>
    <name evidence="15" type="ORF">B9Z65_1384</name>
</gene>
<feature type="compositionally biased region" description="Acidic residues" evidence="13">
    <location>
        <begin position="82"/>
        <end position="93"/>
    </location>
</feature>
<dbReference type="PANTHER" id="PTHR46567:SF1">
    <property type="entry name" value="MEDIATOR OF RNA POLYMERASE II TRANSCRIPTION SUBUNIT 12"/>
    <property type="match status" value="1"/>
</dbReference>
<dbReference type="InterPro" id="IPR019035">
    <property type="entry name" value="Mediator_Med12"/>
</dbReference>
<dbReference type="GO" id="GO:0016592">
    <property type="term" value="C:mediator complex"/>
    <property type="evidence" value="ECO:0007669"/>
    <property type="project" value="InterPro"/>
</dbReference>
<comment type="caution">
    <text evidence="15">The sequence shown here is derived from an EMBL/GenBank/DDBJ whole genome shotgun (WGS) entry which is preliminary data.</text>
</comment>
<comment type="subcellular location">
    <subcellularLocation>
        <location evidence="1">Nucleus</location>
    </subcellularLocation>
</comment>
<evidence type="ECO:0000256" key="8">
    <source>
        <dbReference type="ARBA" id="ARBA00023163"/>
    </source>
</evidence>
<comment type="function">
    <text evidence="10">Component of the SRB8-11 complex. The SRB8-11 complex is a regulatory module of the Mediator complex which is itself involved in regulation of basal and activated RNA polymerase II-dependent transcription. The SRB8-11 complex may be involved in the transcriptional repression of a subset of genes regulated by Mediator. It may inhibit the association of the Mediator complex with RNA polymerase II to form the holoenzyme complex.</text>
</comment>
<reference evidence="15 16" key="1">
    <citation type="submission" date="2017-05" db="EMBL/GenBank/DDBJ databases">
        <title>Draft genome sequence of Elsinoe australis.</title>
        <authorList>
            <person name="Cheng Q."/>
        </authorList>
    </citation>
    <scope>NUCLEOTIDE SEQUENCE [LARGE SCALE GENOMIC DNA]</scope>
    <source>
        <strain evidence="15 16">NL1</strain>
    </source>
</reference>
<feature type="compositionally biased region" description="Polar residues" evidence="13">
    <location>
        <begin position="1369"/>
        <end position="1392"/>
    </location>
</feature>
<organism evidence="15 16">
    <name type="scientific">Elsinoe australis</name>
    <dbReference type="NCBI Taxonomy" id="40998"/>
    <lineage>
        <taxon>Eukaryota</taxon>
        <taxon>Fungi</taxon>
        <taxon>Dikarya</taxon>
        <taxon>Ascomycota</taxon>
        <taxon>Pezizomycotina</taxon>
        <taxon>Dothideomycetes</taxon>
        <taxon>Dothideomycetidae</taxon>
        <taxon>Myriangiales</taxon>
        <taxon>Elsinoaceae</taxon>
        <taxon>Elsinoe</taxon>
    </lineage>
</organism>
<feature type="coiled-coil region" evidence="12">
    <location>
        <begin position="1229"/>
        <end position="1263"/>
    </location>
</feature>
<evidence type="ECO:0000256" key="9">
    <source>
        <dbReference type="ARBA" id="ARBA00023242"/>
    </source>
</evidence>
<comment type="subunit">
    <text evidence="3">Component of the SRB8-11 complex, which itself associates with the Mediator complex.</text>
</comment>
<keyword evidence="9" id="KW-0539">Nucleus</keyword>
<feature type="region of interest" description="Disordered" evidence="13">
    <location>
        <begin position="1"/>
        <end position="32"/>
    </location>
</feature>
<feature type="domain" description="Mediator complex subunit Med12" evidence="14">
    <location>
        <begin position="236"/>
        <end position="299"/>
    </location>
</feature>
<proteinExistence type="inferred from homology"/>
<evidence type="ECO:0000256" key="13">
    <source>
        <dbReference type="SAM" id="MobiDB-lite"/>
    </source>
</evidence>
<comment type="similarity">
    <text evidence="2">Belongs to the Mediator complex subunit 12 family.</text>
</comment>
<name>A0A2P7YFR9_9PEZI</name>
<evidence type="ECO:0000256" key="1">
    <source>
        <dbReference type="ARBA" id="ARBA00004123"/>
    </source>
</evidence>
<feature type="region of interest" description="Disordered" evidence="13">
    <location>
        <begin position="1369"/>
        <end position="1424"/>
    </location>
</feature>
<feature type="region of interest" description="Disordered" evidence="13">
    <location>
        <begin position="61"/>
        <end position="151"/>
    </location>
</feature>
<keyword evidence="8" id="KW-0804">Transcription</keyword>
<evidence type="ECO:0000256" key="12">
    <source>
        <dbReference type="SAM" id="Coils"/>
    </source>
</evidence>
<dbReference type="EMBL" id="NHZQ01000445">
    <property type="protein sequence ID" value="PSK34801.1"/>
    <property type="molecule type" value="Genomic_DNA"/>
</dbReference>
<evidence type="ECO:0000256" key="7">
    <source>
        <dbReference type="ARBA" id="ARBA00023159"/>
    </source>
</evidence>
<feature type="compositionally biased region" description="Polar residues" evidence="13">
    <location>
        <begin position="122"/>
        <end position="132"/>
    </location>
</feature>
<dbReference type="Proteomes" id="UP000243723">
    <property type="component" value="Unassembled WGS sequence"/>
</dbReference>